<proteinExistence type="predicted"/>
<name>A0A6M3KQW9_9ZZZZ</name>
<feature type="compositionally biased region" description="Basic and acidic residues" evidence="1">
    <location>
        <begin position="44"/>
        <end position="57"/>
    </location>
</feature>
<evidence type="ECO:0000256" key="1">
    <source>
        <dbReference type="SAM" id="MobiDB-lite"/>
    </source>
</evidence>
<organism evidence="3">
    <name type="scientific">viral metagenome</name>
    <dbReference type="NCBI Taxonomy" id="1070528"/>
    <lineage>
        <taxon>unclassified sequences</taxon>
        <taxon>metagenomes</taxon>
        <taxon>organismal metagenomes</taxon>
    </lineage>
</organism>
<evidence type="ECO:0000313" key="2">
    <source>
        <dbReference type="EMBL" id="QJA67625.1"/>
    </source>
</evidence>
<accession>A0A6M3KQW9</accession>
<protein>
    <submittedName>
        <fullName evidence="3">Uncharacterized protein</fullName>
    </submittedName>
</protein>
<dbReference type="AlphaFoldDB" id="A0A6M3KQW9"/>
<sequence>MRTREERRDEERRYEGDVVYDVWRNGGNPDRVNLDRVQEHFDRGDQSDCAARDELRHQRPPQPEYEYPEESNGGHHEG</sequence>
<evidence type="ECO:0000313" key="3">
    <source>
        <dbReference type="EMBL" id="QJA84463.1"/>
    </source>
</evidence>
<dbReference type="EMBL" id="MT141574">
    <property type="protein sequence ID" value="QJA67625.1"/>
    <property type="molecule type" value="Genomic_DNA"/>
</dbReference>
<dbReference type="EMBL" id="MT142529">
    <property type="protein sequence ID" value="QJA84463.1"/>
    <property type="molecule type" value="Genomic_DNA"/>
</dbReference>
<reference evidence="3" key="1">
    <citation type="submission" date="2020-03" db="EMBL/GenBank/DDBJ databases">
        <title>The deep terrestrial virosphere.</title>
        <authorList>
            <person name="Holmfeldt K."/>
            <person name="Nilsson E."/>
            <person name="Simone D."/>
            <person name="Lopez-Fernandez M."/>
            <person name="Wu X."/>
            <person name="de Brujin I."/>
            <person name="Lundin D."/>
            <person name="Andersson A."/>
            <person name="Bertilsson S."/>
            <person name="Dopson M."/>
        </authorList>
    </citation>
    <scope>NUCLEOTIDE SEQUENCE</scope>
    <source>
        <strain evidence="3">MM415A00192</strain>
        <strain evidence="2">MM415B00178</strain>
    </source>
</reference>
<gene>
    <name evidence="3" type="ORF">MM415A00192_0072</name>
    <name evidence="2" type="ORF">MM415B00178_0007</name>
</gene>
<feature type="region of interest" description="Disordered" evidence="1">
    <location>
        <begin position="44"/>
        <end position="78"/>
    </location>
</feature>